<feature type="region of interest" description="Disordered" evidence="5">
    <location>
        <begin position="18"/>
        <end position="41"/>
    </location>
</feature>
<dbReference type="PROSITE" id="PS50089">
    <property type="entry name" value="ZF_RING_2"/>
    <property type="match status" value="1"/>
</dbReference>
<dbReference type="Pfam" id="PF13639">
    <property type="entry name" value="zf-RING_2"/>
    <property type="match status" value="1"/>
</dbReference>
<accession>A0A9D4WG55</accession>
<dbReference type="Gramene" id="Psat06G0581300-T1">
    <property type="protein sequence ID" value="KAI5401112.1"/>
    <property type="gene ID" value="KIW84_065813"/>
</dbReference>
<keyword evidence="2 4" id="KW-0863">Zinc-finger</keyword>
<feature type="region of interest" description="Disordered" evidence="5">
    <location>
        <begin position="116"/>
        <end position="137"/>
    </location>
</feature>
<dbReference type="GO" id="GO:0008270">
    <property type="term" value="F:zinc ion binding"/>
    <property type="evidence" value="ECO:0007669"/>
    <property type="project" value="UniProtKB-KW"/>
</dbReference>
<dbReference type="AlphaFoldDB" id="A0A9D4WG55"/>
<evidence type="ECO:0000256" key="5">
    <source>
        <dbReference type="SAM" id="MobiDB-lite"/>
    </source>
</evidence>
<proteinExistence type="predicted"/>
<dbReference type="InterPro" id="IPR001841">
    <property type="entry name" value="Znf_RING"/>
</dbReference>
<dbReference type="GO" id="GO:0006511">
    <property type="term" value="P:ubiquitin-dependent protein catabolic process"/>
    <property type="evidence" value="ECO:0007669"/>
    <property type="project" value="TreeGrafter"/>
</dbReference>
<evidence type="ECO:0000259" key="6">
    <source>
        <dbReference type="PROSITE" id="PS50089"/>
    </source>
</evidence>
<dbReference type="InterPro" id="IPR051834">
    <property type="entry name" value="RING_finger_E3_ligase"/>
</dbReference>
<evidence type="ECO:0000256" key="4">
    <source>
        <dbReference type="PROSITE-ProRule" id="PRU00175"/>
    </source>
</evidence>
<gene>
    <name evidence="7" type="ORF">KIW84_065813</name>
</gene>
<dbReference type="SUPFAM" id="SSF57850">
    <property type="entry name" value="RING/U-box"/>
    <property type="match status" value="1"/>
</dbReference>
<protein>
    <recommendedName>
        <fullName evidence="6">RING-type domain-containing protein</fullName>
    </recommendedName>
</protein>
<dbReference type="SMART" id="SM00184">
    <property type="entry name" value="RING"/>
    <property type="match status" value="1"/>
</dbReference>
<evidence type="ECO:0000256" key="2">
    <source>
        <dbReference type="ARBA" id="ARBA00022771"/>
    </source>
</evidence>
<dbReference type="GO" id="GO:0005634">
    <property type="term" value="C:nucleus"/>
    <property type="evidence" value="ECO:0007669"/>
    <property type="project" value="TreeGrafter"/>
</dbReference>
<dbReference type="PANTHER" id="PTHR45931:SF3">
    <property type="entry name" value="RING ZINC FINGER-CONTAINING PROTEIN"/>
    <property type="match status" value="1"/>
</dbReference>
<name>A0A9D4WG55_PEA</name>
<comment type="caution">
    <text evidence="7">The sequence shown here is derived from an EMBL/GenBank/DDBJ whole genome shotgun (WGS) entry which is preliminary data.</text>
</comment>
<evidence type="ECO:0000313" key="7">
    <source>
        <dbReference type="EMBL" id="KAI5401112.1"/>
    </source>
</evidence>
<evidence type="ECO:0000256" key="1">
    <source>
        <dbReference type="ARBA" id="ARBA00022723"/>
    </source>
</evidence>
<reference evidence="7 8" key="1">
    <citation type="journal article" date="2022" name="Nat. Genet.">
        <title>Improved pea reference genome and pan-genome highlight genomic features and evolutionary characteristics.</title>
        <authorList>
            <person name="Yang T."/>
            <person name="Liu R."/>
            <person name="Luo Y."/>
            <person name="Hu S."/>
            <person name="Wang D."/>
            <person name="Wang C."/>
            <person name="Pandey M.K."/>
            <person name="Ge S."/>
            <person name="Xu Q."/>
            <person name="Li N."/>
            <person name="Li G."/>
            <person name="Huang Y."/>
            <person name="Saxena R.K."/>
            <person name="Ji Y."/>
            <person name="Li M."/>
            <person name="Yan X."/>
            <person name="He Y."/>
            <person name="Liu Y."/>
            <person name="Wang X."/>
            <person name="Xiang C."/>
            <person name="Varshney R.K."/>
            <person name="Ding H."/>
            <person name="Gao S."/>
            <person name="Zong X."/>
        </authorList>
    </citation>
    <scope>NUCLEOTIDE SEQUENCE [LARGE SCALE GENOMIC DNA]</scope>
    <source>
        <strain evidence="7 8">cv. Zhongwan 6</strain>
    </source>
</reference>
<keyword evidence="1" id="KW-0479">Metal-binding</keyword>
<feature type="compositionally biased region" description="Basic and acidic residues" evidence="5">
    <location>
        <begin position="116"/>
        <end position="129"/>
    </location>
</feature>
<dbReference type="InterPro" id="IPR013083">
    <property type="entry name" value="Znf_RING/FYVE/PHD"/>
</dbReference>
<dbReference type="PANTHER" id="PTHR45931">
    <property type="entry name" value="SI:CH211-59O9.10"/>
    <property type="match status" value="1"/>
</dbReference>
<keyword evidence="3" id="KW-0862">Zinc</keyword>
<keyword evidence="8" id="KW-1185">Reference proteome</keyword>
<dbReference type="Proteomes" id="UP001058974">
    <property type="component" value="Chromosome 6"/>
</dbReference>
<sequence length="262" mass="30183">MTSASELFHSRRHRLGRNDLDSSFHSSPSPDFHNHRFHDSDDDDSLRIRRHFNVRRIRHPERASDRFDARFRRSLFHDNFDSGESVRGTPSVNGGNRLPVGVRLARERLLQRLRGEPVDRSRQYDRDPINEDQESELSIELPSEDSLVTDLTSQMARFQLLPETSSKPPGLTQEALDCLHLEVFSSSGMESESRILIDCGICLESFTDGDKLIHLQCGHKFHSVCLDPWIRSCGDCPYCRRCIVDAAMELAFCSNVVFYFRE</sequence>
<dbReference type="GO" id="GO:0061630">
    <property type="term" value="F:ubiquitin protein ligase activity"/>
    <property type="evidence" value="ECO:0007669"/>
    <property type="project" value="TreeGrafter"/>
</dbReference>
<feature type="domain" description="RING-type" evidence="6">
    <location>
        <begin position="199"/>
        <end position="240"/>
    </location>
</feature>
<evidence type="ECO:0000256" key="3">
    <source>
        <dbReference type="ARBA" id="ARBA00022833"/>
    </source>
</evidence>
<dbReference type="Gene3D" id="3.30.40.10">
    <property type="entry name" value="Zinc/RING finger domain, C3HC4 (zinc finger)"/>
    <property type="match status" value="1"/>
</dbReference>
<evidence type="ECO:0000313" key="8">
    <source>
        <dbReference type="Proteomes" id="UP001058974"/>
    </source>
</evidence>
<dbReference type="EMBL" id="JAMSHJ010000006">
    <property type="protein sequence ID" value="KAI5401112.1"/>
    <property type="molecule type" value="Genomic_DNA"/>
</dbReference>
<organism evidence="7 8">
    <name type="scientific">Pisum sativum</name>
    <name type="common">Garden pea</name>
    <name type="synonym">Lathyrus oleraceus</name>
    <dbReference type="NCBI Taxonomy" id="3888"/>
    <lineage>
        <taxon>Eukaryota</taxon>
        <taxon>Viridiplantae</taxon>
        <taxon>Streptophyta</taxon>
        <taxon>Embryophyta</taxon>
        <taxon>Tracheophyta</taxon>
        <taxon>Spermatophyta</taxon>
        <taxon>Magnoliopsida</taxon>
        <taxon>eudicotyledons</taxon>
        <taxon>Gunneridae</taxon>
        <taxon>Pentapetalae</taxon>
        <taxon>rosids</taxon>
        <taxon>fabids</taxon>
        <taxon>Fabales</taxon>
        <taxon>Fabaceae</taxon>
        <taxon>Papilionoideae</taxon>
        <taxon>50 kb inversion clade</taxon>
        <taxon>NPAAA clade</taxon>
        <taxon>Hologalegina</taxon>
        <taxon>IRL clade</taxon>
        <taxon>Fabeae</taxon>
        <taxon>Lathyrus</taxon>
    </lineage>
</organism>